<gene>
    <name evidence="2" type="ORF">F2Q70_00008740</name>
</gene>
<sequence length="154" mass="17430">MDLHHPELEETPESFTSPEPETYRREKVKGKTIAKRKRGRVRRSASGGGTLTTGARRNGSRGAREKKIGGERNKTYMVTQQHVPEEERTIPSQCVQAQKTTHGSSCSNHDLQMKLMENCLGYVELLDRDKPSKYLVAEAINELDCHLQYFASVI</sequence>
<evidence type="ECO:0000256" key="1">
    <source>
        <dbReference type="SAM" id="MobiDB-lite"/>
    </source>
</evidence>
<comment type="caution">
    <text evidence="2">The sequence shown here is derived from an EMBL/GenBank/DDBJ whole genome shotgun (WGS) entry which is preliminary data.</text>
</comment>
<dbReference type="EMBL" id="QGKY02000089">
    <property type="protein sequence ID" value="KAF2612678.1"/>
    <property type="molecule type" value="Genomic_DNA"/>
</dbReference>
<dbReference type="AlphaFoldDB" id="A0A8S9M3Z6"/>
<reference evidence="2" key="1">
    <citation type="submission" date="2019-12" db="EMBL/GenBank/DDBJ databases">
        <title>Genome sequencing and annotation of Brassica cretica.</title>
        <authorList>
            <person name="Studholme D.J."/>
            <person name="Sarris P.F."/>
        </authorList>
    </citation>
    <scope>NUCLEOTIDE SEQUENCE</scope>
    <source>
        <strain evidence="2">PFS-102/07</strain>
        <tissue evidence="2">Leaf</tissue>
    </source>
</reference>
<feature type="compositionally biased region" description="Basic residues" evidence="1">
    <location>
        <begin position="26"/>
        <end position="43"/>
    </location>
</feature>
<name>A0A8S9M3Z6_BRACR</name>
<protein>
    <submittedName>
        <fullName evidence="2">Uncharacterized protein</fullName>
    </submittedName>
</protein>
<proteinExistence type="predicted"/>
<evidence type="ECO:0000313" key="2">
    <source>
        <dbReference type="EMBL" id="KAF2612678.1"/>
    </source>
</evidence>
<accession>A0A8S9M3Z6</accession>
<feature type="region of interest" description="Disordered" evidence="1">
    <location>
        <begin position="1"/>
        <end position="70"/>
    </location>
</feature>
<organism evidence="2">
    <name type="scientific">Brassica cretica</name>
    <name type="common">Mustard</name>
    <dbReference type="NCBI Taxonomy" id="69181"/>
    <lineage>
        <taxon>Eukaryota</taxon>
        <taxon>Viridiplantae</taxon>
        <taxon>Streptophyta</taxon>
        <taxon>Embryophyta</taxon>
        <taxon>Tracheophyta</taxon>
        <taxon>Spermatophyta</taxon>
        <taxon>Magnoliopsida</taxon>
        <taxon>eudicotyledons</taxon>
        <taxon>Gunneridae</taxon>
        <taxon>Pentapetalae</taxon>
        <taxon>rosids</taxon>
        <taxon>malvids</taxon>
        <taxon>Brassicales</taxon>
        <taxon>Brassicaceae</taxon>
        <taxon>Brassiceae</taxon>
        <taxon>Brassica</taxon>
    </lineage>
</organism>